<accession>A0A4S4DL46</accession>
<feature type="transmembrane region" description="Helical" evidence="8">
    <location>
        <begin position="145"/>
        <end position="166"/>
    </location>
</feature>
<evidence type="ECO:0000256" key="2">
    <source>
        <dbReference type="ARBA" id="ARBA00007965"/>
    </source>
</evidence>
<keyword evidence="6 8" id="KW-0472">Membrane</keyword>
<sequence>MLQQILLLLASKQKQQPMEYAYIFYIFLISIIRNGEDDKQQQRLSNKQLFIENIDYAVDLYLTCVLTLSIFPGFLYENTGSHHQLGSWYALVLVAMYNVWNLISRYIPLVKCLEIKSRNGLMIATLSRFFLIPAFYFTANYGSQGWMIMLTSFLGLTNGYLNVCVLTQAPKGYKMGTLFWLMLYELGGGLNSLVRIGCRCSVTCFWCWSVVNKPSKDSSETRTVHKAENAAFMSKTNAITLSWEGPELSSSPAIAQYGCLKATAKSEPGKQEGNRTLIGSVGAYPLLL</sequence>
<reference evidence="9 10" key="1">
    <citation type="journal article" date="2018" name="Proc. Natl. Acad. Sci. U.S.A.">
        <title>Draft genome sequence of Camellia sinensis var. sinensis provides insights into the evolution of the tea genome and tea quality.</title>
        <authorList>
            <person name="Wei C."/>
            <person name="Yang H."/>
            <person name="Wang S."/>
            <person name="Zhao J."/>
            <person name="Liu C."/>
            <person name="Gao L."/>
            <person name="Xia E."/>
            <person name="Lu Y."/>
            <person name="Tai Y."/>
            <person name="She G."/>
            <person name="Sun J."/>
            <person name="Cao H."/>
            <person name="Tong W."/>
            <person name="Gao Q."/>
            <person name="Li Y."/>
            <person name="Deng W."/>
            <person name="Jiang X."/>
            <person name="Wang W."/>
            <person name="Chen Q."/>
            <person name="Zhang S."/>
            <person name="Li H."/>
            <person name="Wu J."/>
            <person name="Wang P."/>
            <person name="Li P."/>
            <person name="Shi C."/>
            <person name="Zheng F."/>
            <person name="Jian J."/>
            <person name="Huang B."/>
            <person name="Shan D."/>
            <person name="Shi M."/>
            <person name="Fang C."/>
            <person name="Yue Y."/>
            <person name="Li F."/>
            <person name="Li D."/>
            <person name="Wei S."/>
            <person name="Han B."/>
            <person name="Jiang C."/>
            <person name="Yin Y."/>
            <person name="Xia T."/>
            <person name="Zhang Z."/>
            <person name="Bennetzen J.L."/>
            <person name="Zhao S."/>
            <person name="Wan X."/>
        </authorList>
    </citation>
    <scope>NUCLEOTIDE SEQUENCE [LARGE SCALE GENOMIC DNA]</scope>
    <source>
        <strain evidence="10">cv. Shuchazao</strain>
        <tissue evidence="9">Leaf</tissue>
    </source>
</reference>
<dbReference type="PANTHER" id="PTHR10332:SF38">
    <property type="entry name" value="EQUILIBRATIVE NUCLEOTIDE TRANSPORTER 3-RELATED"/>
    <property type="match status" value="1"/>
</dbReference>
<evidence type="ECO:0000256" key="4">
    <source>
        <dbReference type="ARBA" id="ARBA00022692"/>
    </source>
</evidence>
<comment type="subcellular location">
    <subcellularLocation>
        <location evidence="1">Membrane</location>
        <topology evidence="1">Multi-pass membrane protein</topology>
    </subcellularLocation>
</comment>
<proteinExistence type="inferred from homology"/>
<evidence type="ECO:0000313" key="9">
    <source>
        <dbReference type="EMBL" id="THG02766.1"/>
    </source>
</evidence>
<evidence type="ECO:0000256" key="8">
    <source>
        <dbReference type="SAM" id="Phobius"/>
    </source>
</evidence>
<keyword evidence="10" id="KW-1185">Reference proteome</keyword>
<dbReference type="Proteomes" id="UP000306102">
    <property type="component" value="Unassembled WGS sequence"/>
</dbReference>
<dbReference type="GO" id="GO:0005886">
    <property type="term" value="C:plasma membrane"/>
    <property type="evidence" value="ECO:0007669"/>
    <property type="project" value="TreeGrafter"/>
</dbReference>
<comment type="similarity">
    <text evidence="7">Belongs to the major facilitator superfamily. Phosphate:H(+) symporter (TC 2.A.1.9) family.</text>
</comment>
<evidence type="ECO:0000256" key="3">
    <source>
        <dbReference type="ARBA" id="ARBA00022448"/>
    </source>
</evidence>
<dbReference type="AlphaFoldDB" id="A0A4S4DL46"/>
<dbReference type="PANTHER" id="PTHR10332">
    <property type="entry name" value="EQUILIBRATIVE NUCLEOSIDE TRANSPORTER"/>
    <property type="match status" value="1"/>
</dbReference>
<evidence type="ECO:0000256" key="6">
    <source>
        <dbReference type="ARBA" id="ARBA00023136"/>
    </source>
</evidence>
<feature type="transmembrane region" description="Helical" evidence="8">
    <location>
        <begin position="119"/>
        <end position="139"/>
    </location>
</feature>
<protein>
    <submittedName>
        <fullName evidence="9">Uncharacterized protein</fullName>
    </submittedName>
</protein>
<dbReference type="InterPro" id="IPR002259">
    <property type="entry name" value="Eqnu_transpt"/>
</dbReference>
<comment type="caution">
    <text evidence="9">The sequence shown here is derived from an EMBL/GenBank/DDBJ whole genome shotgun (WGS) entry which is preliminary data.</text>
</comment>
<name>A0A4S4DL46_CAMSN</name>
<dbReference type="EMBL" id="SDRB02011118">
    <property type="protein sequence ID" value="THG02766.1"/>
    <property type="molecule type" value="Genomic_DNA"/>
</dbReference>
<organism evidence="9 10">
    <name type="scientific">Camellia sinensis var. sinensis</name>
    <name type="common">China tea</name>
    <dbReference type="NCBI Taxonomy" id="542762"/>
    <lineage>
        <taxon>Eukaryota</taxon>
        <taxon>Viridiplantae</taxon>
        <taxon>Streptophyta</taxon>
        <taxon>Embryophyta</taxon>
        <taxon>Tracheophyta</taxon>
        <taxon>Spermatophyta</taxon>
        <taxon>Magnoliopsida</taxon>
        <taxon>eudicotyledons</taxon>
        <taxon>Gunneridae</taxon>
        <taxon>Pentapetalae</taxon>
        <taxon>asterids</taxon>
        <taxon>Ericales</taxon>
        <taxon>Theaceae</taxon>
        <taxon>Camellia</taxon>
    </lineage>
</organism>
<dbReference type="GO" id="GO:0005337">
    <property type="term" value="F:nucleoside transmembrane transporter activity"/>
    <property type="evidence" value="ECO:0007669"/>
    <property type="project" value="InterPro"/>
</dbReference>
<evidence type="ECO:0000256" key="5">
    <source>
        <dbReference type="ARBA" id="ARBA00022989"/>
    </source>
</evidence>
<dbReference type="InterPro" id="IPR036259">
    <property type="entry name" value="MFS_trans_sf"/>
</dbReference>
<keyword evidence="3" id="KW-0813">Transport</keyword>
<keyword evidence="5 8" id="KW-1133">Transmembrane helix</keyword>
<evidence type="ECO:0000256" key="1">
    <source>
        <dbReference type="ARBA" id="ARBA00004141"/>
    </source>
</evidence>
<evidence type="ECO:0000313" key="10">
    <source>
        <dbReference type="Proteomes" id="UP000306102"/>
    </source>
</evidence>
<keyword evidence="4 8" id="KW-0812">Transmembrane</keyword>
<feature type="transmembrane region" description="Helical" evidence="8">
    <location>
        <begin position="88"/>
        <end position="107"/>
    </location>
</feature>
<feature type="transmembrane region" description="Helical" evidence="8">
    <location>
        <begin position="56"/>
        <end position="76"/>
    </location>
</feature>
<feature type="transmembrane region" description="Helical" evidence="8">
    <location>
        <begin position="20"/>
        <end position="35"/>
    </location>
</feature>
<evidence type="ECO:0000256" key="7">
    <source>
        <dbReference type="ARBA" id="ARBA00044504"/>
    </source>
</evidence>
<comment type="similarity">
    <text evidence="2">Belongs to the SLC29A/ENT transporter (TC 2.A.57) family.</text>
</comment>
<gene>
    <name evidence="9" type="ORF">TEA_001632</name>
</gene>
<dbReference type="SUPFAM" id="SSF103473">
    <property type="entry name" value="MFS general substrate transporter"/>
    <property type="match status" value="1"/>
</dbReference>